<evidence type="ECO:0000256" key="3">
    <source>
        <dbReference type="ARBA" id="ARBA00022989"/>
    </source>
</evidence>
<dbReference type="InterPro" id="IPR051784">
    <property type="entry name" value="Nod_factor_ABC_transporter"/>
</dbReference>
<dbReference type="Pfam" id="PF01061">
    <property type="entry name" value="ABC2_membrane"/>
    <property type="match status" value="1"/>
</dbReference>
<sequence>MSALRWGIADGWTMTRRNMAHVVRAPEEIVIYFSLPIMFVLVFGYVFGSGMAVPGGGNYREYLLPGVFVMTMLYGLGATATGVAVDVSRGVVDRFRAIDMARSALLVGRSGADLLRALLEMATLVVCGLLVGWQWRHGVGDALAAVALVLLLRLALTWVGIYLGLVVPNPDTVSVIVFPVAFPLTALSNVFVAPELMPHWLGTVSAWNPLSATVAASRELFGNPGTGGDSWVAQHPLLLSIAWPAVLIAIFAPLAVRRYQRLSR</sequence>
<dbReference type="Proteomes" id="UP001230908">
    <property type="component" value="Unassembled WGS sequence"/>
</dbReference>
<feature type="transmembrane region" description="Helical" evidence="6">
    <location>
        <begin position="29"/>
        <end position="47"/>
    </location>
</feature>
<feature type="transmembrane region" description="Helical" evidence="6">
    <location>
        <begin position="237"/>
        <end position="256"/>
    </location>
</feature>
<name>A0ABU0ZTL8_9ACTN</name>
<keyword evidence="5" id="KW-0046">Antibiotic resistance</keyword>
<feature type="transmembrane region" description="Helical" evidence="6">
    <location>
        <begin position="67"/>
        <end position="92"/>
    </location>
</feature>
<keyword evidence="2 6" id="KW-0812">Transmembrane</keyword>
<evidence type="ECO:0000256" key="5">
    <source>
        <dbReference type="ARBA" id="ARBA00023251"/>
    </source>
</evidence>
<evidence type="ECO:0000313" key="9">
    <source>
        <dbReference type="Proteomes" id="UP001230908"/>
    </source>
</evidence>
<comment type="similarity">
    <text evidence="6">Belongs to the ABC-2 integral membrane protein family.</text>
</comment>
<keyword evidence="6" id="KW-0813">Transport</keyword>
<evidence type="ECO:0000256" key="2">
    <source>
        <dbReference type="ARBA" id="ARBA00022692"/>
    </source>
</evidence>
<dbReference type="PROSITE" id="PS51012">
    <property type="entry name" value="ABC_TM2"/>
    <property type="match status" value="1"/>
</dbReference>
<organism evidence="8 9">
    <name type="scientific">Phytohabitans maris</name>
    <dbReference type="NCBI Taxonomy" id="3071409"/>
    <lineage>
        <taxon>Bacteria</taxon>
        <taxon>Bacillati</taxon>
        <taxon>Actinomycetota</taxon>
        <taxon>Actinomycetes</taxon>
        <taxon>Micromonosporales</taxon>
        <taxon>Micromonosporaceae</taxon>
    </lineage>
</organism>
<evidence type="ECO:0000313" key="8">
    <source>
        <dbReference type="EMBL" id="MDQ7909292.1"/>
    </source>
</evidence>
<keyword evidence="6" id="KW-1003">Cell membrane</keyword>
<keyword evidence="3 6" id="KW-1133">Transmembrane helix</keyword>
<feature type="transmembrane region" description="Helical" evidence="6">
    <location>
        <begin position="142"/>
        <end position="165"/>
    </location>
</feature>
<protein>
    <recommendedName>
        <fullName evidence="6">Transport permease protein</fullName>
    </recommendedName>
</protein>
<feature type="transmembrane region" description="Helical" evidence="6">
    <location>
        <begin position="172"/>
        <end position="192"/>
    </location>
</feature>
<gene>
    <name evidence="8" type="ORF">RB614_32705</name>
</gene>
<evidence type="ECO:0000256" key="6">
    <source>
        <dbReference type="RuleBase" id="RU361157"/>
    </source>
</evidence>
<evidence type="ECO:0000256" key="4">
    <source>
        <dbReference type="ARBA" id="ARBA00023136"/>
    </source>
</evidence>
<reference evidence="8 9" key="1">
    <citation type="submission" date="2023-08" db="EMBL/GenBank/DDBJ databases">
        <title>Phytohabitans sansha sp. nov., isolated from marine sediment.</title>
        <authorList>
            <person name="Zhao Y."/>
            <person name="Yi K."/>
        </authorList>
    </citation>
    <scope>NUCLEOTIDE SEQUENCE [LARGE SCALE GENOMIC DNA]</scope>
    <source>
        <strain evidence="8 9">ZYX-F-186</strain>
    </source>
</reference>
<dbReference type="PANTHER" id="PTHR43229">
    <property type="entry name" value="NODULATION PROTEIN J"/>
    <property type="match status" value="1"/>
</dbReference>
<dbReference type="InterPro" id="IPR013525">
    <property type="entry name" value="ABC2_TM"/>
</dbReference>
<accession>A0ABU0ZTL8</accession>
<evidence type="ECO:0000259" key="7">
    <source>
        <dbReference type="PROSITE" id="PS51012"/>
    </source>
</evidence>
<proteinExistence type="inferred from homology"/>
<feature type="domain" description="ABC transmembrane type-2" evidence="7">
    <location>
        <begin position="27"/>
        <end position="262"/>
    </location>
</feature>
<evidence type="ECO:0000256" key="1">
    <source>
        <dbReference type="ARBA" id="ARBA00004141"/>
    </source>
</evidence>
<dbReference type="EMBL" id="JAVHUY010000040">
    <property type="protein sequence ID" value="MDQ7909292.1"/>
    <property type="molecule type" value="Genomic_DNA"/>
</dbReference>
<dbReference type="InterPro" id="IPR047817">
    <property type="entry name" value="ABC2_TM_bact-type"/>
</dbReference>
<dbReference type="PIRSF" id="PIRSF006648">
    <property type="entry name" value="DrrB"/>
    <property type="match status" value="1"/>
</dbReference>
<dbReference type="RefSeq" id="WP_308716548.1">
    <property type="nucleotide sequence ID" value="NZ_JAVHUY010000040.1"/>
</dbReference>
<dbReference type="PANTHER" id="PTHR43229:SF2">
    <property type="entry name" value="NODULATION PROTEIN J"/>
    <property type="match status" value="1"/>
</dbReference>
<comment type="caution">
    <text evidence="8">The sequence shown here is derived from an EMBL/GenBank/DDBJ whole genome shotgun (WGS) entry which is preliminary data.</text>
</comment>
<comment type="subcellular location">
    <subcellularLocation>
        <location evidence="6">Cell membrane</location>
        <topology evidence="6">Multi-pass membrane protein</topology>
    </subcellularLocation>
    <subcellularLocation>
        <location evidence="1">Membrane</location>
        <topology evidence="1">Multi-pass membrane protein</topology>
    </subcellularLocation>
</comment>
<feature type="transmembrane region" description="Helical" evidence="6">
    <location>
        <begin position="113"/>
        <end position="136"/>
    </location>
</feature>
<keyword evidence="9" id="KW-1185">Reference proteome</keyword>
<keyword evidence="4 6" id="KW-0472">Membrane</keyword>
<dbReference type="InterPro" id="IPR000412">
    <property type="entry name" value="ABC_2_transport"/>
</dbReference>